<proteinExistence type="predicted"/>
<reference evidence="1" key="1">
    <citation type="submission" date="2022-04" db="EMBL/GenBank/DDBJ databases">
        <title>Alcanivorax sp. CY1518 draft genome sequence.</title>
        <authorList>
            <person name="Zhao G."/>
            <person name="An M."/>
        </authorList>
    </citation>
    <scope>NUCLEOTIDE SEQUENCE</scope>
    <source>
        <strain evidence="1">CY1518</strain>
    </source>
</reference>
<dbReference type="Proteomes" id="UP001165524">
    <property type="component" value="Unassembled WGS sequence"/>
</dbReference>
<keyword evidence="2" id="KW-1185">Reference proteome</keyword>
<protein>
    <submittedName>
        <fullName evidence="1">Uncharacterized protein</fullName>
    </submittedName>
</protein>
<accession>A0ABT0E8V8</accession>
<name>A0ABT0E8V8_9GAMM</name>
<organism evidence="1 2">
    <name type="scientific">Alcanivorax quisquiliarum</name>
    <dbReference type="NCBI Taxonomy" id="2933565"/>
    <lineage>
        <taxon>Bacteria</taxon>
        <taxon>Pseudomonadati</taxon>
        <taxon>Pseudomonadota</taxon>
        <taxon>Gammaproteobacteria</taxon>
        <taxon>Oceanospirillales</taxon>
        <taxon>Alcanivoracaceae</taxon>
        <taxon>Alcanivorax</taxon>
    </lineage>
</organism>
<comment type="caution">
    <text evidence="1">The sequence shown here is derived from an EMBL/GenBank/DDBJ whole genome shotgun (WGS) entry which is preliminary data.</text>
</comment>
<gene>
    <name evidence="1" type="ORF">MU846_11185</name>
</gene>
<evidence type="ECO:0000313" key="1">
    <source>
        <dbReference type="EMBL" id="MCK0538273.1"/>
    </source>
</evidence>
<dbReference type="EMBL" id="JALKII010000007">
    <property type="protein sequence ID" value="MCK0538273.1"/>
    <property type="molecule type" value="Genomic_DNA"/>
</dbReference>
<evidence type="ECO:0000313" key="2">
    <source>
        <dbReference type="Proteomes" id="UP001165524"/>
    </source>
</evidence>
<sequence length="46" mass="4895">MTQYLVLTNFQTPSPAPAPVVRAGICRSGRNGAATEHPARLQAFVV</sequence>
<dbReference type="RefSeq" id="WP_246952743.1">
    <property type="nucleotide sequence ID" value="NZ_JALKII010000007.1"/>
</dbReference>